<dbReference type="Gene3D" id="3.40.50.1580">
    <property type="entry name" value="Nucleoside phosphorylase domain"/>
    <property type="match status" value="1"/>
</dbReference>
<dbReference type="AlphaFoldDB" id="A0A2A4HVV2"/>
<name>A0A2A4HVV2_9SPHN</name>
<dbReference type="CDD" id="cd09008">
    <property type="entry name" value="MTAN"/>
    <property type="match status" value="1"/>
</dbReference>
<evidence type="ECO:0000313" key="3">
    <source>
        <dbReference type="EMBL" id="PCG08490.1"/>
    </source>
</evidence>
<sequence length="302" mass="32416">MIRRILIAVAALIATPASAQRLDETPRTVVMTAFPPEWDALVGSVEQPREYRINGLTFMTGTMAGKPVVLMQSAVSMVNAAMNTQLVLDRFRVKRIVFSGIAGGVDPQLSIGDVIVPEHWGQYLEVSFARQTPKGWVTPEPVDAGAPANWGMMFPRGVRVGNDAQPAARHYLLSVDPQLLALARQVAGRVTLRRCADAAKAACLDHPPQIVVGGTGVSAGVFADNAQFRTYLHDAWKARVLDMESAAVVQVAYANRVPAVVFRSLSDLAGGDEHANQMTTFMALASVNSADVVRAFVAALPD</sequence>
<dbReference type="GO" id="GO:0003824">
    <property type="term" value="F:catalytic activity"/>
    <property type="evidence" value="ECO:0007669"/>
    <property type="project" value="InterPro"/>
</dbReference>
<feature type="chain" id="PRO_5012065238" evidence="1">
    <location>
        <begin position="20"/>
        <end position="302"/>
    </location>
</feature>
<keyword evidence="1" id="KW-0732">Signal</keyword>
<dbReference type="SUPFAM" id="SSF53167">
    <property type="entry name" value="Purine and uridine phosphorylases"/>
    <property type="match status" value="1"/>
</dbReference>
<evidence type="ECO:0000313" key="4">
    <source>
        <dbReference type="Proteomes" id="UP000218784"/>
    </source>
</evidence>
<dbReference type="RefSeq" id="WP_096612868.1">
    <property type="nucleotide sequence ID" value="NZ_NWVD01000005.1"/>
</dbReference>
<gene>
    <name evidence="3" type="ORF">COA17_12475</name>
</gene>
<evidence type="ECO:0000259" key="2">
    <source>
        <dbReference type="Pfam" id="PF01048"/>
    </source>
</evidence>
<keyword evidence="4" id="KW-1185">Reference proteome</keyword>
<feature type="signal peptide" evidence="1">
    <location>
        <begin position="1"/>
        <end position="19"/>
    </location>
</feature>
<dbReference type="InterPro" id="IPR000845">
    <property type="entry name" value="Nucleoside_phosphorylase_d"/>
</dbReference>
<comment type="caution">
    <text evidence="3">The sequence shown here is derived from an EMBL/GenBank/DDBJ whole genome shotgun (WGS) entry which is preliminary data.</text>
</comment>
<dbReference type="Pfam" id="PF01048">
    <property type="entry name" value="PNP_UDP_1"/>
    <property type="match status" value="1"/>
</dbReference>
<accession>A0A2A4HVV2</accession>
<proteinExistence type="predicted"/>
<dbReference type="PANTHER" id="PTHR21234:SF42">
    <property type="entry name" value="PHOSPHORYLASE SUPERFAMILY PROTEIN"/>
    <property type="match status" value="1"/>
</dbReference>
<dbReference type="PANTHER" id="PTHR21234">
    <property type="entry name" value="PURINE NUCLEOSIDE PHOSPHORYLASE"/>
    <property type="match status" value="1"/>
</dbReference>
<dbReference type="GO" id="GO:0009116">
    <property type="term" value="P:nucleoside metabolic process"/>
    <property type="evidence" value="ECO:0007669"/>
    <property type="project" value="InterPro"/>
</dbReference>
<dbReference type="InterPro" id="IPR035994">
    <property type="entry name" value="Nucleoside_phosphorylase_sf"/>
</dbReference>
<dbReference type="Proteomes" id="UP000218784">
    <property type="component" value="Unassembled WGS sequence"/>
</dbReference>
<feature type="domain" description="Nucleoside phosphorylase" evidence="2">
    <location>
        <begin position="28"/>
        <end position="298"/>
    </location>
</feature>
<evidence type="ECO:0000256" key="1">
    <source>
        <dbReference type="SAM" id="SignalP"/>
    </source>
</evidence>
<protein>
    <submittedName>
        <fullName evidence="3">Phosphorylase</fullName>
    </submittedName>
</protein>
<organism evidence="3 4">
    <name type="scientific">Sphingomonas ginsenosidimutans</name>
    <dbReference type="NCBI Taxonomy" id="862134"/>
    <lineage>
        <taxon>Bacteria</taxon>
        <taxon>Pseudomonadati</taxon>
        <taxon>Pseudomonadota</taxon>
        <taxon>Alphaproteobacteria</taxon>
        <taxon>Sphingomonadales</taxon>
        <taxon>Sphingomonadaceae</taxon>
        <taxon>Sphingomonas</taxon>
    </lineage>
</organism>
<dbReference type="EMBL" id="NWVD01000005">
    <property type="protein sequence ID" value="PCG08490.1"/>
    <property type="molecule type" value="Genomic_DNA"/>
</dbReference>
<reference evidence="3 4" key="1">
    <citation type="submission" date="2017-09" db="EMBL/GenBank/DDBJ databases">
        <title>Sphingomonas ginsenosidimutans KACC 14949, whole genome shotgun sequence.</title>
        <authorList>
            <person name="Feng G."/>
            <person name="Zhu H."/>
        </authorList>
    </citation>
    <scope>NUCLEOTIDE SEQUENCE [LARGE SCALE GENOMIC DNA]</scope>
    <source>
        <strain evidence="3 4">KACC 14949</strain>
    </source>
</reference>